<dbReference type="AlphaFoldDB" id="A0AA85KH65"/>
<evidence type="ECO:0000256" key="1">
    <source>
        <dbReference type="SAM" id="MobiDB-lite"/>
    </source>
</evidence>
<reference evidence="3" key="2">
    <citation type="submission" date="2023-11" db="UniProtKB">
        <authorList>
            <consortium name="WormBaseParasite"/>
        </authorList>
    </citation>
    <scope>IDENTIFICATION</scope>
</reference>
<proteinExistence type="predicted"/>
<accession>A0AA85KH65</accession>
<keyword evidence="2" id="KW-1185">Reference proteome</keyword>
<evidence type="ECO:0000313" key="3">
    <source>
        <dbReference type="WBParaSite" id="TREG1_87690.1"/>
    </source>
</evidence>
<protein>
    <submittedName>
        <fullName evidence="3">Uncharacterized protein</fullName>
    </submittedName>
</protein>
<dbReference type="Gene3D" id="1.20.58.80">
    <property type="entry name" value="Phosphotransferase system, lactose/cellobiose-type IIA subunit"/>
    <property type="match status" value="1"/>
</dbReference>
<dbReference type="SUPFAM" id="SSF140361">
    <property type="entry name" value="MIT domain-like"/>
    <property type="match status" value="1"/>
</dbReference>
<organism evidence="2 3">
    <name type="scientific">Trichobilharzia regenti</name>
    <name type="common">Nasal bird schistosome</name>
    <dbReference type="NCBI Taxonomy" id="157069"/>
    <lineage>
        <taxon>Eukaryota</taxon>
        <taxon>Metazoa</taxon>
        <taxon>Spiralia</taxon>
        <taxon>Lophotrochozoa</taxon>
        <taxon>Platyhelminthes</taxon>
        <taxon>Trematoda</taxon>
        <taxon>Digenea</taxon>
        <taxon>Strigeidida</taxon>
        <taxon>Schistosomatoidea</taxon>
        <taxon>Schistosomatidae</taxon>
        <taxon>Trichobilharzia</taxon>
    </lineage>
</organism>
<dbReference type="WBParaSite" id="TREG1_87690.1">
    <property type="protein sequence ID" value="TREG1_87690.1"/>
    <property type="gene ID" value="TREG1_87690"/>
</dbReference>
<evidence type="ECO:0000313" key="2">
    <source>
        <dbReference type="Proteomes" id="UP000050795"/>
    </source>
</evidence>
<dbReference type="Proteomes" id="UP000050795">
    <property type="component" value="Unassembled WGS sequence"/>
</dbReference>
<feature type="region of interest" description="Disordered" evidence="1">
    <location>
        <begin position="104"/>
        <end position="129"/>
    </location>
</feature>
<name>A0AA85KH65_TRIRE</name>
<sequence length="261" mass="29566">MCMELLVEMQSNLSAAHFNERRAKQCLKIGNVEGAIHYYKKAIAFMELTREEVEEEDHDYVVIDLQLSALKLSLSEVISKKTAVISSEQSGTLKAIYNLKSSNSRKSLDSAPPPLNEASSEKETSSAIKLPKTEFQTREELVTCIEELRKLVDMLTSQLSRVREMLTQEREHRLAIEAELISSGAYACQSSRCFSYDEYDNDDSFDENRPCIFTDLPVHKFFDGNTNVVQSAETDFPTVNSNIHCPPQELYTTKTDSLKTN</sequence>
<reference evidence="2" key="1">
    <citation type="submission" date="2022-06" db="EMBL/GenBank/DDBJ databases">
        <authorList>
            <person name="Berger JAMES D."/>
            <person name="Berger JAMES D."/>
        </authorList>
    </citation>
    <scope>NUCLEOTIDE SEQUENCE [LARGE SCALE GENOMIC DNA]</scope>
</reference>